<keyword evidence="2" id="KW-1185">Reference proteome</keyword>
<proteinExistence type="predicted"/>
<sequence>MAYQRAASVLAAMMVLFASIPTGVQSTGVCYGVHGDGLPSAADVVQLYKSNGITAMRIYVPDVQTLLALNGTNIGVLMDVADENVPRLAASVSAASDWVKINIQRYLPGVSFRYIAVGNEITGSATQSIVPAMKNLNAALSAAGITGIKVSTAVRMDVLSASSPPSFGRFKDGYMKDVVAVINSTGAPLLLNVYPYFAYAGDTKNIDLDFALFQPSSQVIRDDSFNYTNLFDAMVDAVYKGLMHANTDAPIVISESGWPSDGGVGASADNARTYNQNLINHVGKGTPYRSQPLETYVFSMFNENRKPGAETEKHLSVAPRTTLSVAPRTKRFVCLPTCGTQT</sequence>
<dbReference type="Proteomes" id="UP001732700">
    <property type="component" value="Chromosome 4D"/>
</dbReference>
<name>A0ACD5XHP8_AVESA</name>
<accession>A0ACD5XHP8</accession>
<evidence type="ECO:0000313" key="2">
    <source>
        <dbReference type="Proteomes" id="UP001732700"/>
    </source>
</evidence>
<organism evidence="1 2">
    <name type="scientific">Avena sativa</name>
    <name type="common">Oat</name>
    <dbReference type="NCBI Taxonomy" id="4498"/>
    <lineage>
        <taxon>Eukaryota</taxon>
        <taxon>Viridiplantae</taxon>
        <taxon>Streptophyta</taxon>
        <taxon>Embryophyta</taxon>
        <taxon>Tracheophyta</taxon>
        <taxon>Spermatophyta</taxon>
        <taxon>Magnoliopsida</taxon>
        <taxon>Liliopsida</taxon>
        <taxon>Poales</taxon>
        <taxon>Poaceae</taxon>
        <taxon>BOP clade</taxon>
        <taxon>Pooideae</taxon>
        <taxon>Poodae</taxon>
        <taxon>Poeae</taxon>
        <taxon>Poeae Chloroplast Group 1 (Aveneae type)</taxon>
        <taxon>Aveninae</taxon>
        <taxon>Avena</taxon>
    </lineage>
</organism>
<protein>
    <submittedName>
        <fullName evidence="1">Uncharacterized protein</fullName>
    </submittedName>
</protein>
<reference evidence="1" key="2">
    <citation type="submission" date="2025-09" db="UniProtKB">
        <authorList>
            <consortium name="EnsemblPlants"/>
        </authorList>
    </citation>
    <scope>IDENTIFICATION</scope>
</reference>
<dbReference type="EnsemblPlants" id="AVESA.00010b.r2.4DG0775250.1">
    <property type="protein sequence ID" value="AVESA.00010b.r2.4DG0775250.1.CDS"/>
    <property type="gene ID" value="AVESA.00010b.r2.4DG0775250"/>
</dbReference>
<evidence type="ECO:0000313" key="1">
    <source>
        <dbReference type="EnsemblPlants" id="AVESA.00010b.r2.4DG0775250.1.CDS"/>
    </source>
</evidence>
<reference evidence="1" key="1">
    <citation type="submission" date="2021-05" db="EMBL/GenBank/DDBJ databases">
        <authorList>
            <person name="Scholz U."/>
            <person name="Mascher M."/>
            <person name="Fiebig A."/>
        </authorList>
    </citation>
    <scope>NUCLEOTIDE SEQUENCE [LARGE SCALE GENOMIC DNA]</scope>
</reference>